<sequence length="51" mass="5664">MEMDRPAEMSSTLAPSFWACLTLEFMNTVQREPRLTGCLASRPSLAKSAMV</sequence>
<gene>
    <name evidence="1" type="ORF">ERS852411_02880</name>
</gene>
<dbReference type="Proteomes" id="UP000095746">
    <property type="component" value="Unassembled WGS sequence"/>
</dbReference>
<dbReference type="EMBL" id="CYZT01000294">
    <property type="protein sequence ID" value="CUP24346.1"/>
    <property type="molecule type" value="Genomic_DNA"/>
</dbReference>
<evidence type="ECO:0000313" key="2">
    <source>
        <dbReference type="Proteomes" id="UP000095746"/>
    </source>
</evidence>
<accession>A0A174LNS4</accession>
<name>A0A174LNS4_FLAPL</name>
<dbReference type="AlphaFoldDB" id="A0A174LNS4"/>
<reference evidence="1 2" key="1">
    <citation type="submission" date="2015-09" db="EMBL/GenBank/DDBJ databases">
        <authorList>
            <consortium name="Pathogen Informatics"/>
        </authorList>
    </citation>
    <scope>NUCLEOTIDE SEQUENCE [LARGE SCALE GENOMIC DNA]</scope>
    <source>
        <strain evidence="1 2">2789STDY5608854</strain>
    </source>
</reference>
<evidence type="ECO:0000313" key="1">
    <source>
        <dbReference type="EMBL" id="CUP24346.1"/>
    </source>
</evidence>
<protein>
    <submittedName>
        <fullName evidence="1">Uncharacterized protein</fullName>
    </submittedName>
</protein>
<proteinExistence type="predicted"/>
<organism evidence="1 2">
    <name type="scientific">Flavonifractor plautii</name>
    <name type="common">Fusobacterium plautii</name>
    <dbReference type="NCBI Taxonomy" id="292800"/>
    <lineage>
        <taxon>Bacteria</taxon>
        <taxon>Bacillati</taxon>
        <taxon>Bacillota</taxon>
        <taxon>Clostridia</taxon>
        <taxon>Eubacteriales</taxon>
        <taxon>Oscillospiraceae</taxon>
        <taxon>Flavonifractor</taxon>
    </lineage>
</organism>